<dbReference type="GO" id="GO:0042025">
    <property type="term" value="C:host cell nucleus"/>
    <property type="evidence" value="ECO:0007669"/>
    <property type="project" value="UniProtKB-SubCell"/>
</dbReference>
<evidence type="ECO:0000313" key="17">
    <source>
        <dbReference type="EMBL" id="AST11801.1"/>
    </source>
</evidence>
<proteinExistence type="inferred from homology"/>
<keyword evidence="8 15" id="KW-1048">Host nucleus</keyword>
<evidence type="ECO:0000256" key="3">
    <source>
        <dbReference type="ARBA" id="ARBA00005468"/>
    </source>
</evidence>
<comment type="subunit">
    <text evidence="14 15">Homomultimer. Interacts with the movement protein. Binds to single-stranded and double-stranded viral DNA.</text>
</comment>
<keyword evidence="7 15" id="KW-0167">Capsid protein</keyword>
<name>A0A286QUZ4_9GEMI</name>
<dbReference type="InterPro" id="IPR029053">
    <property type="entry name" value="Viral_coat"/>
</dbReference>
<keyword evidence="18" id="KW-1185">Reference proteome</keyword>
<dbReference type="PRINTS" id="PR00226">
    <property type="entry name" value="GEMCOATMSV"/>
</dbReference>
<dbReference type="Proteomes" id="UP000297054">
    <property type="component" value="Segment"/>
</dbReference>
<feature type="region of interest" description="Disordered" evidence="16">
    <location>
        <begin position="1"/>
        <end position="31"/>
    </location>
</feature>
<feature type="compositionally biased region" description="Basic residues" evidence="16">
    <location>
        <begin position="1"/>
        <end position="11"/>
    </location>
</feature>
<comment type="function">
    <text evidence="12">Encapsidates the viral genome into characteristic twinned ('geminate') particles. Binds the genomic viral ssDNA and shuttles it into and out of the cell nucleus. Plays a role in protection of the genome from degradation, virus acquisition and transmission by insect vectors, infectivity, and systemic movement. The CP of monopartite geminiviruses is absolutely essential for virus movement.</text>
</comment>
<keyword evidence="6 15" id="KW-1163">Viral penetration into host nucleus</keyword>
<dbReference type="GO" id="GO:0046718">
    <property type="term" value="P:symbiont entry into host cell"/>
    <property type="evidence" value="ECO:0007669"/>
    <property type="project" value="UniProtKB-KW"/>
</dbReference>
<organism evidence="17 18">
    <name type="scientific">maize striate mosaic virus</name>
    <dbReference type="NCBI Taxonomy" id="2025388"/>
    <lineage>
        <taxon>Viruses</taxon>
        <taxon>Monodnaviria</taxon>
        <taxon>Shotokuvirae</taxon>
        <taxon>Cressdnaviricota</taxon>
        <taxon>Repensiviricetes</taxon>
        <taxon>Geplafuvirales</taxon>
        <taxon>Geminiviridae</taxon>
        <taxon>Mastrevirus</taxon>
        <taxon>Mastrevirus striatis</taxon>
    </lineage>
</organism>
<protein>
    <recommendedName>
        <fullName evidence="4 15">Capsid protein</fullName>
    </recommendedName>
    <alternativeName>
        <fullName evidence="13 15">Coat protein</fullName>
    </alternativeName>
</protein>
<evidence type="ECO:0000256" key="13">
    <source>
        <dbReference type="ARBA" id="ARBA00031336"/>
    </source>
</evidence>
<dbReference type="Gene3D" id="2.60.120.20">
    <property type="match status" value="1"/>
</dbReference>
<dbReference type="PRINTS" id="PR00223">
    <property type="entry name" value="GEMCOATARBR1"/>
</dbReference>
<sequence>MRPMTGKRKRTAGSSSVNRRKSRRVLPRTVAPYSQLPSRLPSLQVQTFASQGSAVVEVKKGGNCLMVTSYSRGSDESQRHTNETMTYKMSLDHVMVLRAELCKYSFKATHCGWVVYDAKPTGNQVTCKTIFGYPDGLVDYPTTWKVARDVAHRFVVKKRWTYRMESNGSNSSKDWSNGTGIPPCNRSVYVKQFVSKLNCRTEWKNTTGGDYGDIKGGALYVVLAAGQGMEYMAYGTTRMYFKSIGNQ</sequence>
<evidence type="ECO:0000256" key="5">
    <source>
        <dbReference type="ARBA" id="ARBA00022431"/>
    </source>
</evidence>
<evidence type="ECO:0000256" key="15">
    <source>
        <dbReference type="RuleBase" id="RU363025"/>
    </source>
</evidence>
<evidence type="ECO:0000256" key="14">
    <source>
        <dbReference type="ARBA" id="ARBA00046791"/>
    </source>
</evidence>
<dbReference type="GO" id="GO:0005198">
    <property type="term" value="F:structural molecule activity"/>
    <property type="evidence" value="ECO:0007669"/>
    <property type="project" value="InterPro"/>
</dbReference>
<comment type="function">
    <text evidence="15">Encapsidates the viral genome into characteristic twinned ('geminate') particles. Plays a role in protection of the genome from degradation, virus acquisition and transmission by insect vectors, infectivity, and systemic movement. The CP of monopartite geminiviruses is absolutely essential for virus movement.</text>
</comment>
<evidence type="ECO:0000256" key="10">
    <source>
        <dbReference type="ARBA" id="ARBA00023125"/>
    </source>
</evidence>
<reference evidence="17" key="1">
    <citation type="journal article" date="2017" name="Arch. Virol.">
        <title>Discovery of the first maize-infecting mastrevirus in the Americas using a vector-enabled metagenomics approach.</title>
        <authorList>
            <person name="Fontenele R.S."/>
            <person name="Alves-Freitas D.M.T."/>
            <person name="Silva P.I.T."/>
            <person name="Foresti J."/>
            <person name="Silva P.R."/>
            <person name="Godinho M.T."/>
            <person name="Varsani A."/>
            <person name="Ribeiro S.G."/>
        </authorList>
    </citation>
    <scope>NUCLEOTIDE SEQUENCE [LARGE SCALE GENOMIC DNA]</scope>
    <source>
        <strain evidence="17">MSMV_BR_974_Pla_2016</strain>
    </source>
</reference>
<dbReference type="GO" id="GO:0043657">
    <property type="term" value="C:host cell"/>
    <property type="evidence" value="ECO:0007669"/>
    <property type="project" value="GOC"/>
</dbReference>
<evidence type="ECO:0000256" key="12">
    <source>
        <dbReference type="ARBA" id="ARBA00025657"/>
    </source>
</evidence>
<evidence type="ECO:0000256" key="11">
    <source>
        <dbReference type="ARBA" id="ARBA00023296"/>
    </source>
</evidence>
<evidence type="ECO:0000256" key="8">
    <source>
        <dbReference type="ARBA" id="ARBA00022562"/>
    </source>
</evidence>
<dbReference type="RefSeq" id="YP_010790461.1">
    <property type="nucleotide sequence ID" value="NC_075436.1"/>
</dbReference>
<dbReference type="KEGG" id="vg:80527854"/>
<comment type="function">
    <text evidence="15">Binds the genomic viral ssDNA and shuttles it into and out of the cell nucleus.</text>
</comment>
<keyword evidence="11 15" id="KW-1160">Virus entry into host cell</keyword>
<evidence type="ECO:0000313" key="18">
    <source>
        <dbReference type="Proteomes" id="UP000297054"/>
    </source>
</evidence>
<dbReference type="Pfam" id="PF00844">
    <property type="entry name" value="Gemini_coat"/>
    <property type="match status" value="1"/>
</dbReference>
<keyword evidence="10 15" id="KW-0238">DNA-binding</keyword>
<keyword evidence="5 15" id="KW-1140">T=1 icosahedral capsid protein</keyword>
<keyword evidence="9 15" id="KW-0946">Virion</keyword>
<accession>A0A286QUZ4</accession>
<evidence type="ECO:0000256" key="9">
    <source>
        <dbReference type="ARBA" id="ARBA00022844"/>
    </source>
</evidence>
<dbReference type="InterPro" id="IPR000143">
    <property type="entry name" value="Gemcoat_MSV"/>
</dbReference>
<dbReference type="InterPro" id="IPR000263">
    <property type="entry name" value="GV_A/BR1_coat"/>
</dbReference>
<dbReference type="GO" id="GO:0039615">
    <property type="term" value="C:T=1 icosahedral viral capsid"/>
    <property type="evidence" value="ECO:0007669"/>
    <property type="project" value="UniProtKB-KW"/>
</dbReference>
<evidence type="ECO:0000256" key="1">
    <source>
        <dbReference type="ARBA" id="ARBA00004147"/>
    </source>
</evidence>
<evidence type="ECO:0000256" key="2">
    <source>
        <dbReference type="ARBA" id="ARBA00004328"/>
    </source>
</evidence>
<dbReference type="EMBL" id="MF167297">
    <property type="protein sequence ID" value="AST11801.1"/>
    <property type="molecule type" value="Genomic_DNA"/>
</dbReference>
<dbReference type="GO" id="GO:0075732">
    <property type="term" value="P:viral penetration into host nucleus"/>
    <property type="evidence" value="ECO:0007669"/>
    <property type="project" value="UniProtKB-KW"/>
</dbReference>
<evidence type="ECO:0000256" key="16">
    <source>
        <dbReference type="SAM" id="MobiDB-lite"/>
    </source>
</evidence>
<dbReference type="GeneID" id="80527854"/>
<dbReference type="GO" id="GO:0003677">
    <property type="term" value="F:DNA binding"/>
    <property type="evidence" value="ECO:0007669"/>
    <property type="project" value="UniProtKB-KW"/>
</dbReference>
<evidence type="ECO:0000256" key="4">
    <source>
        <dbReference type="ARBA" id="ARBA00018091"/>
    </source>
</evidence>
<evidence type="ECO:0000256" key="6">
    <source>
        <dbReference type="ARBA" id="ARBA00022524"/>
    </source>
</evidence>
<evidence type="ECO:0000256" key="7">
    <source>
        <dbReference type="ARBA" id="ARBA00022561"/>
    </source>
</evidence>
<comment type="similarity">
    <text evidence="3 15">Belongs to the geminiviridae capsid protein family.</text>
</comment>
<comment type="subcellular location">
    <subcellularLocation>
        <location evidence="1 15">Host nucleus</location>
    </subcellularLocation>
    <subcellularLocation>
        <location evidence="2 15">Virion</location>
    </subcellularLocation>
</comment>